<evidence type="ECO:0000313" key="2">
    <source>
        <dbReference type="Proteomes" id="UP001251524"/>
    </source>
</evidence>
<evidence type="ECO:0000313" key="1">
    <source>
        <dbReference type="EMBL" id="MDR7135510.1"/>
    </source>
</evidence>
<gene>
    <name evidence="1" type="ORF">J2X06_002719</name>
</gene>
<protein>
    <submittedName>
        <fullName evidence="1">Uncharacterized protein</fullName>
    </submittedName>
</protein>
<accession>A0ABU1WDM7</accession>
<sequence>MSHQVAVFRFTLGIGQSIGPAALREIWIRACQSTDVTVGRSGRGSDDRPTYTLFAPTSLADLPKVEQRVRELLDGRGLRASLIPMKP</sequence>
<keyword evidence="2" id="KW-1185">Reference proteome</keyword>
<proteinExistence type="predicted"/>
<organism evidence="1 2">
    <name type="scientific">Lysobacter niastensis</name>
    <dbReference type="NCBI Taxonomy" id="380629"/>
    <lineage>
        <taxon>Bacteria</taxon>
        <taxon>Pseudomonadati</taxon>
        <taxon>Pseudomonadota</taxon>
        <taxon>Gammaproteobacteria</taxon>
        <taxon>Lysobacterales</taxon>
        <taxon>Lysobacteraceae</taxon>
        <taxon>Lysobacter</taxon>
    </lineage>
</organism>
<dbReference type="Proteomes" id="UP001251524">
    <property type="component" value="Unassembled WGS sequence"/>
</dbReference>
<comment type="caution">
    <text evidence="1">The sequence shown here is derived from an EMBL/GenBank/DDBJ whole genome shotgun (WGS) entry which is preliminary data.</text>
</comment>
<name>A0ABU1WDM7_9GAMM</name>
<dbReference type="EMBL" id="JAVDVY010000002">
    <property type="protein sequence ID" value="MDR7135510.1"/>
    <property type="molecule type" value="Genomic_DNA"/>
</dbReference>
<reference evidence="1 2" key="1">
    <citation type="submission" date="2023-07" db="EMBL/GenBank/DDBJ databases">
        <title>Sorghum-associated microbial communities from plants grown in Nebraska, USA.</title>
        <authorList>
            <person name="Schachtman D."/>
        </authorList>
    </citation>
    <scope>NUCLEOTIDE SEQUENCE [LARGE SCALE GENOMIC DNA]</scope>
    <source>
        <strain evidence="1 2">BE198</strain>
    </source>
</reference>
<dbReference type="RefSeq" id="WP_310063222.1">
    <property type="nucleotide sequence ID" value="NZ_JAVDVY010000002.1"/>
</dbReference>